<reference evidence="1" key="2">
    <citation type="submission" date="2022-06" db="UniProtKB">
        <authorList>
            <consortium name="EnsemblMetazoa"/>
        </authorList>
    </citation>
    <scope>IDENTIFICATION</scope>
    <source>
        <strain evidence="1">PS312</strain>
    </source>
</reference>
<gene>
    <name evidence="1" type="primary">WBGene00097514</name>
</gene>
<sequence length="166" mass="18906">LSILHPVLHFSPLRAPRSSLSPLRDPHMDMPPPYKLMYSPNPSSSAPVAWRYGLLTFDAVSVLVTTTLITVAWELAMLYCLPEFWQFIVPLILLSIFSMADWLRPARPASFCLSYWCNVPDQILELLVKMARAILLYIALLQMTISYVCLAAYLHMRRQANSVLPL</sequence>
<dbReference type="Proteomes" id="UP000005239">
    <property type="component" value="Unassembled WGS sequence"/>
</dbReference>
<evidence type="ECO:0000313" key="2">
    <source>
        <dbReference type="Proteomes" id="UP000005239"/>
    </source>
</evidence>
<reference evidence="2" key="1">
    <citation type="journal article" date="2008" name="Nat. Genet.">
        <title>The Pristionchus pacificus genome provides a unique perspective on nematode lifestyle and parasitism.</title>
        <authorList>
            <person name="Dieterich C."/>
            <person name="Clifton S.W."/>
            <person name="Schuster L.N."/>
            <person name="Chinwalla A."/>
            <person name="Delehaunty K."/>
            <person name="Dinkelacker I."/>
            <person name="Fulton L."/>
            <person name="Fulton R."/>
            <person name="Godfrey J."/>
            <person name="Minx P."/>
            <person name="Mitreva M."/>
            <person name="Roeseler W."/>
            <person name="Tian H."/>
            <person name="Witte H."/>
            <person name="Yang S.P."/>
            <person name="Wilson R.K."/>
            <person name="Sommer R.J."/>
        </authorList>
    </citation>
    <scope>NUCLEOTIDE SEQUENCE [LARGE SCALE GENOMIC DNA]</scope>
    <source>
        <strain evidence="2">PS312</strain>
    </source>
</reference>
<dbReference type="EnsemblMetazoa" id="PPA07960.1">
    <property type="protein sequence ID" value="PPA07960.1"/>
    <property type="gene ID" value="WBGene00097514"/>
</dbReference>
<accession>A0A2A6CVK3</accession>
<accession>A0A8R1Y6X1</accession>
<dbReference type="AlphaFoldDB" id="A0A2A6CVK3"/>
<keyword evidence="2" id="KW-1185">Reference proteome</keyword>
<protein>
    <submittedName>
        <fullName evidence="1">Uncharacterized protein</fullName>
    </submittedName>
</protein>
<proteinExistence type="predicted"/>
<name>A0A2A6CVK3_PRIPA</name>
<evidence type="ECO:0000313" key="1">
    <source>
        <dbReference type="EnsemblMetazoa" id="PPA07960.1"/>
    </source>
</evidence>
<organism evidence="1 2">
    <name type="scientific">Pristionchus pacificus</name>
    <name type="common">Parasitic nematode worm</name>
    <dbReference type="NCBI Taxonomy" id="54126"/>
    <lineage>
        <taxon>Eukaryota</taxon>
        <taxon>Metazoa</taxon>
        <taxon>Ecdysozoa</taxon>
        <taxon>Nematoda</taxon>
        <taxon>Chromadorea</taxon>
        <taxon>Rhabditida</taxon>
        <taxon>Rhabditina</taxon>
        <taxon>Diplogasteromorpha</taxon>
        <taxon>Diplogasteroidea</taxon>
        <taxon>Neodiplogasteridae</taxon>
        <taxon>Pristionchus</taxon>
    </lineage>
</organism>